<evidence type="ECO:0000256" key="3">
    <source>
        <dbReference type="ARBA" id="ARBA00023242"/>
    </source>
</evidence>
<organism evidence="6 7">
    <name type="scientific">Ficus carica</name>
    <name type="common">Common fig</name>
    <dbReference type="NCBI Taxonomy" id="3494"/>
    <lineage>
        <taxon>Eukaryota</taxon>
        <taxon>Viridiplantae</taxon>
        <taxon>Streptophyta</taxon>
        <taxon>Embryophyta</taxon>
        <taxon>Tracheophyta</taxon>
        <taxon>Spermatophyta</taxon>
        <taxon>Magnoliopsida</taxon>
        <taxon>eudicotyledons</taxon>
        <taxon>Gunneridae</taxon>
        <taxon>Pentapetalae</taxon>
        <taxon>rosids</taxon>
        <taxon>fabids</taxon>
        <taxon>Rosales</taxon>
        <taxon>Moraceae</taxon>
        <taxon>Ficeae</taxon>
        <taxon>Ficus</taxon>
    </lineage>
</organism>
<proteinExistence type="inferred from homology"/>
<dbReference type="Pfam" id="PF03638">
    <property type="entry name" value="TCR"/>
    <property type="match status" value="1"/>
</dbReference>
<accession>A0AA88AWK6</accession>
<dbReference type="InterPro" id="IPR005172">
    <property type="entry name" value="CRC"/>
</dbReference>
<dbReference type="SMART" id="SM01114">
    <property type="entry name" value="CXC"/>
    <property type="match status" value="1"/>
</dbReference>
<comment type="subcellular location">
    <subcellularLocation>
        <location evidence="1">Nucleus</location>
    </subcellularLocation>
</comment>
<evidence type="ECO:0000313" key="7">
    <source>
        <dbReference type="Proteomes" id="UP001187192"/>
    </source>
</evidence>
<dbReference type="PROSITE" id="PS51634">
    <property type="entry name" value="CRC"/>
    <property type="match status" value="1"/>
</dbReference>
<comment type="similarity">
    <text evidence="2">Belongs to the lin-54 family.</text>
</comment>
<gene>
    <name evidence="6" type="ORF">TIFTF001_019224</name>
</gene>
<feature type="compositionally biased region" description="Pro residues" evidence="4">
    <location>
        <begin position="1"/>
        <end position="10"/>
    </location>
</feature>
<keyword evidence="7" id="KW-1185">Reference proteome</keyword>
<protein>
    <recommendedName>
        <fullName evidence="5">CRC domain-containing protein</fullName>
    </recommendedName>
</protein>
<dbReference type="PANTHER" id="PTHR46159">
    <property type="entry name" value="PROTEIN TESMIN/TSO1-LIKE CXC 2"/>
    <property type="match status" value="1"/>
</dbReference>
<evidence type="ECO:0000256" key="2">
    <source>
        <dbReference type="ARBA" id="ARBA00007267"/>
    </source>
</evidence>
<dbReference type="GO" id="GO:0003700">
    <property type="term" value="F:DNA-binding transcription factor activity"/>
    <property type="evidence" value="ECO:0007669"/>
    <property type="project" value="InterPro"/>
</dbReference>
<keyword evidence="3" id="KW-0539">Nucleus</keyword>
<dbReference type="Proteomes" id="UP001187192">
    <property type="component" value="Unassembled WGS sequence"/>
</dbReference>
<comment type="caution">
    <text evidence="6">The sequence shown here is derived from an EMBL/GenBank/DDBJ whole genome shotgun (WGS) entry which is preliminary data.</text>
</comment>
<dbReference type="EMBL" id="BTGU01000032">
    <property type="protein sequence ID" value="GMN50061.1"/>
    <property type="molecule type" value="Genomic_DNA"/>
</dbReference>
<dbReference type="InterPro" id="IPR033467">
    <property type="entry name" value="Tesmin/TSO1-like_CXC"/>
</dbReference>
<dbReference type="AlphaFoldDB" id="A0AA88AWK6"/>
<evidence type="ECO:0000313" key="6">
    <source>
        <dbReference type="EMBL" id="GMN50061.1"/>
    </source>
</evidence>
<dbReference type="GO" id="GO:0005634">
    <property type="term" value="C:nucleus"/>
    <property type="evidence" value="ECO:0007669"/>
    <property type="project" value="UniProtKB-SubCell"/>
</dbReference>
<feature type="compositionally biased region" description="Low complexity" evidence="4">
    <location>
        <begin position="11"/>
        <end position="32"/>
    </location>
</feature>
<sequence length="291" mass="30946">MDLNLSPPPASSSSFSSQESPNFSNNPSNLSPLKDKEPPLSSPSRKSDADSHSTNVGSPHREPGMTSDKNLPFTPPKSSGPPLLSQRGNVNSEDLSHFGSGAVDSDHLSGPPQHDQLALAPKVTSEGTESPADTTVIHQEIVPHNGSMSPPLDSNGVEELNQGNPRKKRKSYCACFAAISLCSDSCTCQHCRNKDDNMSTVQDARKKVESTNPHAFAPKITNEGTESLANTMEDGTVSTPSSSRHITGCNCKKTQCLVKLDVLLIAGVRIAKILLARDRDNGGVSLVRGQI</sequence>
<evidence type="ECO:0000256" key="4">
    <source>
        <dbReference type="SAM" id="MobiDB-lite"/>
    </source>
</evidence>
<dbReference type="InterPro" id="IPR044522">
    <property type="entry name" value="TSO1-like"/>
</dbReference>
<reference evidence="6" key="1">
    <citation type="submission" date="2023-07" db="EMBL/GenBank/DDBJ databases">
        <title>draft genome sequence of fig (Ficus carica).</title>
        <authorList>
            <person name="Takahashi T."/>
            <person name="Nishimura K."/>
        </authorList>
    </citation>
    <scope>NUCLEOTIDE SEQUENCE</scope>
</reference>
<name>A0AA88AWK6_FICCA</name>
<dbReference type="PANTHER" id="PTHR46159:SF6">
    <property type="entry name" value="OS12G0605300 PROTEIN"/>
    <property type="match status" value="1"/>
</dbReference>
<evidence type="ECO:0000256" key="1">
    <source>
        <dbReference type="ARBA" id="ARBA00004123"/>
    </source>
</evidence>
<feature type="domain" description="CRC" evidence="5">
    <location>
        <begin position="159"/>
        <end position="284"/>
    </location>
</feature>
<feature type="region of interest" description="Disordered" evidence="4">
    <location>
        <begin position="1"/>
        <end position="132"/>
    </location>
</feature>
<evidence type="ECO:0000259" key="5">
    <source>
        <dbReference type="PROSITE" id="PS51634"/>
    </source>
</evidence>